<evidence type="ECO:0000313" key="1">
    <source>
        <dbReference type="EMBL" id="MBW0462514.1"/>
    </source>
</evidence>
<organism evidence="2 3">
    <name type="scientific">Austropuccinia psidii MF-1</name>
    <dbReference type="NCBI Taxonomy" id="1389203"/>
    <lineage>
        <taxon>Eukaryota</taxon>
        <taxon>Fungi</taxon>
        <taxon>Dikarya</taxon>
        <taxon>Basidiomycota</taxon>
        <taxon>Pucciniomycotina</taxon>
        <taxon>Pucciniomycetes</taxon>
        <taxon>Pucciniales</taxon>
        <taxon>Sphaerophragmiaceae</taxon>
        <taxon>Austropuccinia</taxon>
    </lineage>
</organism>
<proteinExistence type="predicted"/>
<evidence type="ECO:0000313" key="3">
    <source>
        <dbReference type="Proteomes" id="UP000765509"/>
    </source>
</evidence>
<comment type="caution">
    <text evidence="2">The sequence shown here is derived from an EMBL/GenBank/DDBJ whole genome shotgun (WGS) entry which is preliminary data.</text>
</comment>
<keyword evidence="3" id="KW-1185">Reference proteome</keyword>
<dbReference type="EMBL" id="AVOT02000366">
    <property type="protein sequence ID" value="MBW0462515.1"/>
    <property type="molecule type" value="Genomic_DNA"/>
</dbReference>
<evidence type="ECO:0000313" key="2">
    <source>
        <dbReference type="EMBL" id="MBW0462515.1"/>
    </source>
</evidence>
<dbReference type="EMBL" id="AVOT02000366">
    <property type="protein sequence ID" value="MBW0462514.1"/>
    <property type="molecule type" value="Genomic_DNA"/>
</dbReference>
<reference evidence="2" key="1">
    <citation type="submission" date="2021-03" db="EMBL/GenBank/DDBJ databases">
        <title>Draft genome sequence of rust myrtle Austropuccinia psidii MF-1, a brazilian biotype.</title>
        <authorList>
            <person name="Quecine M.C."/>
            <person name="Pachon D.M.R."/>
            <person name="Bonatelli M.L."/>
            <person name="Correr F.H."/>
            <person name="Franceschini L.M."/>
            <person name="Leite T.F."/>
            <person name="Margarido G.R.A."/>
            <person name="Almeida C.A."/>
            <person name="Ferrarezi J.A."/>
            <person name="Labate C.A."/>
        </authorList>
    </citation>
    <scope>NUCLEOTIDE SEQUENCE</scope>
    <source>
        <strain evidence="2">MF-1</strain>
    </source>
</reference>
<gene>
    <name evidence="1" type="ORF">O181_002229</name>
    <name evidence="2" type="ORF">O181_002230</name>
</gene>
<dbReference type="Proteomes" id="UP000765509">
    <property type="component" value="Unassembled WGS sequence"/>
</dbReference>
<protein>
    <submittedName>
        <fullName evidence="2">Uncharacterized protein</fullName>
    </submittedName>
</protein>
<sequence length="83" mass="10002">MILIHLPLFASSYDKRFSYRLHIRPRLSLFKTHLENLVIYFESSLHALHIGFTFARFLTLECQRGEVERVRSQKVNIQNVWRI</sequence>
<accession>A0A9Q3BC16</accession>
<dbReference type="AlphaFoldDB" id="A0A9Q3BC16"/>
<name>A0A9Q3BC16_9BASI</name>